<evidence type="ECO:0000313" key="2">
    <source>
        <dbReference type="EMBL" id="RPB01696.1"/>
    </source>
</evidence>
<dbReference type="EMBL" id="ML120371">
    <property type="protein sequence ID" value="RPB01696.1"/>
    <property type="molecule type" value="Genomic_DNA"/>
</dbReference>
<keyword evidence="1" id="KW-0472">Membrane</keyword>
<keyword evidence="3" id="KW-1185">Reference proteome</keyword>
<keyword evidence="1" id="KW-1133">Transmembrane helix</keyword>
<name>A0A3N4JTN1_9PEZI</name>
<dbReference type="AlphaFoldDB" id="A0A3N4JTN1"/>
<accession>A0A3N4JTN1</accession>
<feature type="transmembrane region" description="Helical" evidence="1">
    <location>
        <begin position="52"/>
        <end position="69"/>
    </location>
</feature>
<sequence length="87" mass="10537">MSKRKFYKISFSFFSFSVFICLLLVFSYMVVWVNGAYRIFFLLFRYEYFKKMMFFLLGGAIIFYLLFAYRSIYFTIYGTSSSLLVIL</sequence>
<organism evidence="2 3">
    <name type="scientific">Choiromyces venosus 120613-1</name>
    <dbReference type="NCBI Taxonomy" id="1336337"/>
    <lineage>
        <taxon>Eukaryota</taxon>
        <taxon>Fungi</taxon>
        <taxon>Dikarya</taxon>
        <taxon>Ascomycota</taxon>
        <taxon>Pezizomycotina</taxon>
        <taxon>Pezizomycetes</taxon>
        <taxon>Pezizales</taxon>
        <taxon>Tuberaceae</taxon>
        <taxon>Choiromyces</taxon>
    </lineage>
</organism>
<evidence type="ECO:0000313" key="3">
    <source>
        <dbReference type="Proteomes" id="UP000276215"/>
    </source>
</evidence>
<dbReference type="Proteomes" id="UP000276215">
    <property type="component" value="Unassembled WGS sequence"/>
</dbReference>
<evidence type="ECO:0000256" key="1">
    <source>
        <dbReference type="SAM" id="Phobius"/>
    </source>
</evidence>
<reference evidence="2 3" key="1">
    <citation type="journal article" date="2018" name="Nat. Ecol. Evol.">
        <title>Pezizomycetes genomes reveal the molecular basis of ectomycorrhizal truffle lifestyle.</title>
        <authorList>
            <person name="Murat C."/>
            <person name="Payen T."/>
            <person name="Noel B."/>
            <person name="Kuo A."/>
            <person name="Morin E."/>
            <person name="Chen J."/>
            <person name="Kohler A."/>
            <person name="Krizsan K."/>
            <person name="Balestrini R."/>
            <person name="Da Silva C."/>
            <person name="Montanini B."/>
            <person name="Hainaut M."/>
            <person name="Levati E."/>
            <person name="Barry K.W."/>
            <person name="Belfiori B."/>
            <person name="Cichocki N."/>
            <person name="Clum A."/>
            <person name="Dockter R.B."/>
            <person name="Fauchery L."/>
            <person name="Guy J."/>
            <person name="Iotti M."/>
            <person name="Le Tacon F."/>
            <person name="Lindquist E.A."/>
            <person name="Lipzen A."/>
            <person name="Malagnac F."/>
            <person name="Mello A."/>
            <person name="Molinier V."/>
            <person name="Miyauchi S."/>
            <person name="Poulain J."/>
            <person name="Riccioni C."/>
            <person name="Rubini A."/>
            <person name="Sitrit Y."/>
            <person name="Splivallo R."/>
            <person name="Traeger S."/>
            <person name="Wang M."/>
            <person name="Zifcakova L."/>
            <person name="Wipf D."/>
            <person name="Zambonelli A."/>
            <person name="Paolocci F."/>
            <person name="Nowrousian M."/>
            <person name="Ottonello S."/>
            <person name="Baldrian P."/>
            <person name="Spatafora J.W."/>
            <person name="Henrissat B."/>
            <person name="Nagy L.G."/>
            <person name="Aury J.M."/>
            <person name="Wincker P."/>
            <person name="Grigoriev I.V."/>
            <person name="Bonfante P."/>
            <person name="Martin F.M."/>
        </authorList>
    </citation>
    <scope>NUCLEOTIDE SEQUENCE [LARGE SCALE GENOMIC DNA]</scope>
    <source>
        <strain evidence="2 3">120613-1</strain>
    </source>
</reference>
<gene>
    <name evidence="2" type="ORF">L873DRAFT_594524</name>
</gene>
<protein>
    <submittedName>
        <fullName evidence="2">Uncharacterized protein</fullName>
    </submittedName>
</protein>
<proteinExistence type="predicted"/>
<feature type="transmembrane region" description="Helical" evidence="1">
    <location>
        <begin position="12"/>
        <end position="32"/>
    </location>
</feature>
<keyword evidence="1" id="KW-0812">Transmembrane</keyword>